<dbReference type="Proteomes" id="UP000186594">
    <property type="component" value="Unassembled WGS sequence"/>
</dbReference>
<dbReference type="OMA" id="QVCRTVC"/>
<feature type="region of interest" description="Disordered" evidence="7">
    <location>
        <begin position="174"/>
        <end position="229"/>
    </location>
</feature>
<dbReference type="OrthoDB" id="19141at2759"/>
<dbReference type="InterPro" id="IPR002547">
    <property type="entry name" value="tRNA-bd_dom"/>
</dbReference>
<proteinExistence type="predicted"/>
<protein>
    <submittedName>
        <fullName evidence="9">tRNA-aminoacylation cofactor arc1</fullName>
    </submittedName>
</protein>
<dbReference type="InterPro" id="IPR036282">
    <property type="entry name" value="Glutathione-S-Trfase_C_sf"/>
</dbReference>
<dbReference type="CDD" id="cd02799">
    <property type="entry name" value="tRNA_bind_EMAP-II_like"/>
    <property type="match status" value="1"/>
</dbReference>
<dbReference type="SUPFAM" id="SSF47616">
    <property type="entry name" value="GST C-terminal domain-like"/>
    <property type="match status" value="1"/>
</dbReference>
<evidence type="ECO:0000313" key="9">
    <source>
        <dbReference type="EMBL" id="OLL26235.1"/>
    </source>
</evidence>
<dbReference type="InterPro" id="IPR053836">
    <property type="entry name" value="Arc1-like_N"/>
</dbReference>
<evidence type="ECO:0000256" key="3">
    <source>
        <dbReference type="ARBA" id="ARBA00022555"/>
    </source>
</evidence>
<evidence type="ECO:0000256" key="7">
    <source>
        <dbReference type="SAM" id="MobiDB-lite"/>
    </source>
</evidence>
<evidence type="ECO:0000256" key="6">
    <source>
        <dbReference type="PROSITE-ProRule" id="PRU00209"/>
    </source>
</evidence>
<dbReference type="AlphaFoldDB" id="A0A1U7LU80"/>
<dbReference type="InterPro" id="IPR051270">
    <property type="entry name" value="Tyrosine-tRNA_ligase_regulator"/>
</dbReference>
<organism evidence="9 10">
    <name type="scientific">Neolecta irregularis (strain DAH-3)</name>
    <dbReference type="NCBI Taxonomy" id="1198029"/>
    <lineage>
        <taxon>Eukaryota</taxon>
        <taxon>Fungi</taxon>
        <taxon>Dikarya</taxon>
        <taxon>Ascomycota</taxon>
        <taxon>Taphrinomycotina</taxon>
        <taxon>Neolectales</taxon>
        <taxon>Neolectaceae</taxon>
        <taxon>Neolecta</taxon>
    </lineage>
</organism>
<comment type="subcellular location">
    <subcellularLocation>
        <location evidence="1">Cytoplasm</location>
    </subcellularLocation>
</comment>
<evidence type="ECO:0000256" key="1">
    <source>
        <dbReference type="ARBA" id="ARBA00004496"/>
    </source>
</evidence>
<dbReference type="PROSITE" id="PS50886">
    <property type="entry name" value="TRBD"/>
    <property type="match status" value="1"/>
</dbReference>
<keyword evidence="10" id="KW-1185">Reference proteome</keyword>
<dbReference type="STRING" id="1198029.A0A1U7LU80"/>
<dbReference type="Gene3D" id="2.40.50.140">
    <property type="entry name" value="Nucleic acid-binding proteins"/>
    <property type="match status" value="1"/>
</dbReference>
<dbReference type="Pfam" id="PF01588">
    <property type="entry name" value="tRNA_bind"/>
    <property type="match status" value="1"/>
</dbReference>
<evidence type="ECO:0000259" key="8">
    <source>
        <dbReference type="PROSITE" id="PS50886"/>
    </source>
</evidence>
<evidence type="ECO:0000256" key="5">
    <source>
        <dbReference type="ARBA" id="ARBA00022917"/>
    </source>
</evidence>
<dbReference type="GO" id="GO:0000049">
    <property type="term" value="F:tRNA binding"/>
    <property type="evidence" value="ECO:0007669"/>
    <property type="project" value="UniProtKB-UniRule"/>
</dbReference>
<gene>
    <name evidence="9" type="ORF">NEOLI_002383</name>
</gene>
<dbReference type="PANTHER" id="PTHR11586:SF33">
    <property type="entry name" value="AMINOACYL TRNA SYNTHASE COMPLEX-INTERACTING MULTIFUNCTIONAL PROTEIN 1"/>
    <property type="match status" value="1"/>
</dbReference>
<feature type="domain" description="TRNA-binding" evidence="8">
    <location>
        <begin position="235"/>
        <end position="337"/>
    </location>
</feature>
<keyword evidence="3 6" id="KW-0820">tRNA-binding</keyword>
<evidence type="ECO:0000256" key="2">
    <source>
        <dbReference type="ARBA" id="ARBA00022490"/>
    </source>
</evidence>
<dbReference type="InterPro" id="IPR012340">
    <property type="entry name" value="NA-bd_OB-fold"/>
</dbReference>
<name>A0A1U7LU80_NEOID</name>
<reference evidence="9 10" key="1">
    <citation type="submission" date="2016-04" db="EMBL/GenBank/DDBJ databases">
        <title>Evolutionary innovation and constraint leading to complex multicellularity in the Ascomycota.</title>
        <authorList>
            <person name="Cisse O."/>
            <person name="Nguyen A."/>
            <person name="Hewitt D.A."/>
            <person name="Jedd G."/>
            <person name="Stajich J.E."/>
        </authorList>
    </citation>
    <scope>NUCLEOTIDE SEQUENCE [LARGE SCALE GENOMIC DNA]</scope>
    <source>
        <strain evidence="9 10">DAH-3</strain>
    </source>
</reference>
<feature type="compositionally biased region" description="Polar residues" evidence="7">
    <location>
        <begin position="184"/>
        <end position="193"/>
    </location>
</feature>
<sequence>MTKLTKLNIAGNDITTSLVAKIFPNPSIEIISSPETRISNLTFADNSTLTGQNTICTYIASSDCGDTDLEKAEVQQWLTLSNRFESDPEGLKLLQSHLETRTWMIGNKMSLTDVTVYVRMIPIVKSWRGEDRLNNNHIVRWFDFIQHQAEICENDLAKQLEKIQIDLNAAKGKKKQDLQKTKVRSTVNNQELQPSKMEATEQQADVGKSGGAKKEKKQKEKKSKEPAKTQELIITPGMIDLRVGHIVKVEKHPDADSLYVETIDVGEAELRTVVSGLVKHIPIEQMQGRKVVLVCNLKPAAMRGVKSYAMVLCASNSDGKVEVIDPPASSKLGDRAVFEGFEDEIPEPVLNPKKKIWETIQPDFTSTDSRAVAWKDSEGKMKLLLVNGERCHAQSLVGADIK</sequence>
<accession>A0A1U7LU80</accession>
<keyword evidence="4 6" id="KW-0694">RNA-binding</keyword>
<evidence type="ECO:0000256" key="4">
    <source>
        <dbReference type="ARBA" id="ARBA00022884"/>
    </source>
</evidence>
<dbReference type="SUPFAM" id="SSF50249">
    <property type="entry name" value="Nucleic acid-binding proteins"/>
    <property type="match status" value="1"/>
</dbReference>
<comment type="caution">
    <text evidence="9">The sequence shown here is derived from an EMBL/GenBank/DDBJ whole genome shotgun (WGS) entry which is preliminary data.</text>
</comment>
<dbReference type="Pfam" id="PF21972">
    <property type="entry name" value="Arc1p_N_like"/>
    <property type="match status" value="1"/>
</dbReference>
<keyword evidence="5" id="KW-0648">Protein biosynthesis</keyword>
<dbReference type="GO" id="GO:0017102">
    <property type="term" value="C:methionyl glutamyl tRNA synthetase complex"/>
    <property type="evidence" value="ECO:0007669"/>
    <property type="project" value="TreeGrafter"/>
</dbReference>
<dbReference type="GO" id="GO:0006412">
    <property type="term" value="P:translation"/>
    <property type="evidence" value="ECO:0007669"/>
    <property type="project" value="UniProtKB-KW"/>
</dbReference>
<evidence type="ECO:0000313" key="10">
    <source>
        <dbReference type="Proteomes" id="UP000186594"/>
    </source>
</evidence>
<dbReference type="CDD" id="cd10289">
    <property type="entry name" value="GST_C_AaRS_like"/>
    <property type="match status" value="1"/>
</dbReference>
<dbReference type="Gene3D" id="1.20.1050.130">
    <property type="match status" value="1"/>
</dbReference>
<dbReference type="PANTHER" id="PTHR11586">
    <property type="entry name" value="TRNA-AMINOACYLATION COFACTOR ARC1 FAMILY MEMBER"/>
    <property type="match status" value="1"/>
</dbReference>
<dbReference type="FunFam" id="2.40.50.140:FF:000047">
    <property type="entry name" value="tyrosine--tRNA ligase, cytoplasmic isoform X2"/>
    <property type="match status" value="1"/>
</dbReference>
<keyword evidence="2" id="KW-0963">Cytoplasm</keyword>
<dbReference type="EMBL" id="LXFE01000214">
    <property type="protein sequence ID" value="OLL26235.1"/>
    <property type="molecule type" value="Genomic_DNA"/>
</dbReference>